<evidence type="ECO:0000259" key="2">
    <source>
        <dbReference type="Pfam" id="PF08718"/>
    </source>
</evidence>
<dbReference type="FunFam" id="1.10.3520.10:FF:000001">
    <property type="entry name" value="Pleckstrin domain-containing family A member 8"/>
    <property type="match status" value="1"/>
</dbReference>
<evidence type="ECO:0000313" key="4">
    <source>
        <dbReference type="Proteomes" id="UP000275078"/>
    </source>
</evidence>
<dbReference type="OrthoDB" id="205255at2759"/>
<dbReference type="GO" id="GO:1902388">
    <property type="term" value="F:ceramide 1-phosphate transfer activity"/>
    <property type="evidence" value="ECO:0007669"/>
    <property type="project" value="TreeGrafter"/>
</dbReference>
<dbReference type="InterPro" id="IPR036497">
    <property type="entry name" value="GLTP_sf"/>
</dbReference>
<dbReference type="Proteomes" id="UP000275078">
    <property type="component" value="Unassembled WGS sequence"/>
</dbReference>
<reference evidence="3 4" key="1">
    <citation type="journal article" date="2018" name="Nat. Ecol. Evol.">
        <title>Pezizomycetes genomes reveal the molecular basis of ectomycorrhizal truffle lifestyle.</title>
        <authorList>
            <person name="Murat C."/>
            <person name="Payen T."/>
            <person name="Noel B."/>
            <person name="Kuo A."/>
            <person name="Morin E."/>
            <person name="Chen J."/>
            <person name="Kohler A."/>
            <person name="Krizsan K."/>
            <person name="Balestrini R."/>
            <person name="Da Silva C."/>
            <person name="Montanini B."/>
            <person name="Hainaut M."/>
            <person name="Levati E."/>
            <person name="Barry K.W."/>
            <person name="Belfiori B."/>
            <person name="Cichocki N."/>
            <person name="Clum A."/>
            <person name="Dockter R.B."/>
            <person name="Fauchery L."/>
            <person name="Guy J."/>
            <person name="Iotti M."/>
            <person name="Le Tacon F."/>
            <person name="Lindquist E.A."/>
            <person name="Lipzen A."/>
            <person name="Malagnac F."/>
            <person name="Mello A."/>
            <person name="Molinier V."/>
            <person name="Miyauchi S."/>
            <person name="Poulain J."/>
            <person name="Riccioni C."/>
            <person name="Rubini A."/>
            <person name="Sitrit Y."/>
            <person name="Splivallo R."/>
            <person name="Traeger S."/>
            <person name="Wang M."/>
            <person name="Zifcakova L."/>
            <person name="Wipf D."/>
            <person name="Zambonelli A."/>
            <person name="Paolocci F."/>
            <person name="Nowrousian M."/>
            <person name="Ottonello S."/>
            <person name="Baldrian P."/>
            <person name="Spatafora J.W."/>
            <person name="Henrissat B."/>
            <person name="Nagy L.G."/>
            <person name="Aury J.M."/>
            <person name="Wincker P."/>
            <person name="Grigoriev I.V."/>
            <person name="Bonfante P."/>
            <person name="Martin F.M."/>
        </authorList>
    </citation>
    <scope>NUCLEOTIDE SEQUENCE [LARGE SCALE GENOMIC DNA]</scope>
    <source>
        <strain evidence="3 4">RN42</strain>
    </source>
</reference>
<dbReference type="Gene3D" id="1.10.3520.10">
    <property type="entry name" value="Glycolipid transfer protein"/>
    <property type="match status" value="1"/>
</dbReference>
<dbReference type="Pfam" id="PF08718">
    <property type="entry name" value="GLTP"/>
    <property type="match status" value="1"/>
</dbReference>
<proteinExistence type="predicted"/>
<keyword evidence="1" id="KW-0813">Transport</keyword>
<sequence>MADKTFFDNLKRSFRDVTITETNEINTAEFLEAAESLAGLFDILGTTAFAVPKNDMHQNITKVRTFHLTAPTQTSTLQSLVAHELSTSSHTATQGLLWLTRTLTFTKLAMRNTLSSNADFDAAVASGATAGKPKQELADSFRAAYKDSLAKYHNFMVKGLFKVAMNAVPYRETFVENLAQGGDKLKVKAQLEEWLTGMERVAGILEPWIEGVKWPGRTD</sequence>
<keyword evidence="4" id="KW-1185">Reference proteome</keyword>
<dbReference type="GO" id="GO:0005829">
    <property type="term" value="C:cytosol"/>
    <property type="evidence" value="ECO:0007669"/>
    <property type="project" value="TreeGrafter"/>
</dbReference>
<gene>
    <name evidence="3" type="ORF">BJ508DRAFT_221647</name>
</gene>
<evidence type="ECO:0000313" key="3">
    <source>
        <dbReference type="EMBL" id="RPA86067.1"/>
    </source>
</evidence>
<dbReference type="PANTHER" id="PTHR10219:SF25">
    <property type="entry name" value="PLECKSTRIN HOMOLOGY DOMAIN-CONTAINING FAMILY A MEMBER 8"/>
    <property type="match status" value="1"/>
</dbReference>
<dbReference type="EMBL" id="ML119651">
    <property type="protein sequence ID" value="RPA86067.1"/>
    <property type="molecule type" value="Genomic_DNA"/>
</dbReference>
<feature type="domain" description="Glycolipid transfer protein" evidence="2">
    <location>
        <begin position="25"/>
        <end position="179"/>
    </location>
</feature>
<dbReference type="STRING" id="1160509.A0A3N4IKX5"/>
<organism evidence="3 4">
    <name type="scientific">Ascobolus immersus RN42</name>
    <dbReference type="NCBI Taxonomy" id="1160509"/>
    <lineage>
        <taxon>Eukaryota</taxon>
        <taxon>Fungi</taxon>
        <taxon>Dikarya</taxon>
        <taxon>Ascomycota</taxon>
        <taxon>Pezizomycotina</taxon>
        <taxon>Pezizomycetes</taxon>
        <taxon>Pezizales</taxon>
        <taxon>Ascobolaceae</taxon>
        <taxon>Ascobolus</taxon>
    </lineage>
</organism>
<protein>
    <submittedName>
        <fullName evidence="3">Glycolipid transfer protein</fullName>
    </submittedName>
</protein>
<dbReference type="PANTHER" id="PTHR10219">
    <property type="entry name" value="GLYCOLIPID TRANSFER PROTEIN-RELATED"/>
    <property type="match status" value="1"/>
</dbReference>
<dbReference type="GO" id="GO:0016020">
    <property type="term" value="C:membrane"/>
    <property type="evidence" value="ECO:0007669"/>
    <property type="project" value="TreeGrafter"/>
</dbReference>
<dbReference type="GO" id="GO:1902387">
    <property type="term" value="F:ceramide 1-phosphate binding"/>
    <property type="evidence" value="ECO:0007669"/>
    <property type="project" value="TreeGrafter"/>
</dbReference>
<dbReference type="InterPro" id="IPR014830">
    <property type="entry name" value="Glycolipid_transfer_prot_dom"/>
</dbReference>
<evidence type="ECO:0000256" key="1">
    <source>
        <dbReference type="ARBA" id="ARBA00022448"/>
    </source>
</evidence>
<dbReference type="AlphaFoldDB" id="A0A3N4IKX5"/>
<accession>A0A3N4IKX5</accession>
<name>A0A3N4IKX5_ASCIM</name>
<dbReference type="SUPFAM" id="SSF110004">
    <property type="entry name" value="Glycolipid transfer protein, GLTP"/>
    <property type="match status" value="1"/>
</dbReference>